<gene>
    <name evidence="2" type="ORF">CDAR_16891</name>
</gene>
<feature type="region of interest" description="Disordered" evidence="1">
    <location>
        <begin position="1"/>
        <end position="80"/>
    </location>
</feature>
<feature type="compositionally biased region" description="Basic residues" evidence="1">
    <location>
        <begin position="70"/>
        <end position="80"/>
    </location>
</feature>
<dbReference type="AlphaFoldDB" id="A0AAV4PPD5"/>
<reference evidence="2 3" key="1">
    <citation type="submission" date="2021-06" db="EMBL/GenBank/DDBJ databases">
        <title>Caerostris darwini draft genome.</title>
        <authorList>
            <person name="Kono N."/>
            <person name="Arakawa K."/>
        </authorList>
    </citation>
    <scope>NUCLEOTIDE SEQUENCE [LARGE SCALE GENOMIC DNA]</scope>
</reference>
<dbReference type="Proteomes" id="UP001054837">
    <property type="component" value="Unassembled WGS sequence"/>
</dbReference>
<accession>A0AAV4PPD5</accession>
<evidence type="ECO:0000313" key="2">
    <source>
        <dbReference type="EMBL" id="GIX98265.1"/>
    </source>
</evidence>
<evidence type="ECO:0000313" key="3">
    <source>
        <dbReference type="Proteomes" id="UP001054837"/>
    </source>
</evidence>
<sequence length="80" mass="9376">MIIAKERKRRKPGEPSPAVKWWRDAELLDDSTTSPRKVRSQRAAAVQPQESRPHDQPHLSGLQLQPLRPCHQHRHHRHES</sequence>
<keyword evidence="3" id="KW-1185">Reference proteome</keyword>
<evidence type="ECO:0000256" key="1">
    <source>
        <dbReference type="SAM" id="MobiDB-lite"/>
    </source>
</evidence>
<proteinExistence type="predicted"/>
<name>A0AAV4PPD5_9ARAC</name>
<organism evidence="2 3">
    <name type="scientific">Caerostris darwini</name>
    <dbReference type="NCBI Taxonomy" id="1538125"/>
    <lineage>
        <taxon>Eukaryota</taxon>
        <taxon>Metazoa</taxon>
        <taxon>Ecdysozoa</taxon>
        <taxon>Arthropoda</taxon>
        <taxon>Chelicerata</taxon>
        <taxon>Arachnida</taxon>
        <taxon>Araneae</taxon>
        <taxon>Araneomorphae</taxon>
        <taxon>Entelegynae</taxon>
        <taxon>Araneoidea</taxon>
        <taxon>Araneidae</taxon>
        <taxon>Caerostris</taxon>
    </lineage>
</organism>
<dbReference type="EMBL" id="BPLQ01003131">
    <property type="protein sequence ID" value="GIX98265.1"/>
    <property type="molecule type" value="Genomic_DNA"/>
</dbReference>
<feature type="compositionally biased region" description="Basic residues" evidence="1">
    <location>
        <begin position="1"/>
        <end position="11"/>
    </location>
</feature>
<comment type="caution">
    <text evidence="2">The sequence shown here is derived from an EMBL/GenBank/DDBJ whole genome shotgun (WGS) entry which is preliminary data.</text>
</comment>
<protein>
    <submittedName>
        <fullName evidence="2">Uncharacterized protein</fullName>
    </submittedName>
</protein>